<protein>
    <submittedName>
        <fullName evidence="2">Receptor expression-enhancing protein 6 isoform 1</fullName>
    </submittedName>
</protein>
<name>A0ABD2DBZ5_DAUMA</name>
<evidence type="ECO:0000256" key="1">
    <source>
        <dbReference type="SAM" id="SignalP"/>
    </source>
</evidence>
<dbReference type="AlphaFoldDB" id="A0ABD2DBZ5"/>
<dbReference type="Proteomes" id="UP001610411">
    <property type="component" value="Unassembled WGS sequence"/>
</dbReference>
<comment type="caution">
    <text evidence="2">The sequence shown here is derived from an EMBL/GenBank/DDBJ whole genome shotgun (WGS) entry which is preliminary data.</text>
</comment>
<evidence type="ECO:0000313" key="3">
    <source>
        <dbReference type="Proteomes" id="UP001610411"/>
    </source>
</evidence>
<keyword evidence="3" id="KW-1185">Reference proteome</keyword>
<organism evidence="2 3">
    <name type="scientific">Daubentonia madagascariensis</name>
    <name type="common">Aye-aye</name>
    <name type="synonym">Sciurus madagascariensis</name>
    <dbReference type="NCBI Taxonomy" id="31869"/>
    <lineage>
        <taxon>Eukaryota</taxon>
        <taxon>Metazoa</taxon>
        <taxon>Chordata</taxon>
        <taxon>Craniata</taxon>
        <taxon>Vertebrata</taxon>
        <taxon>Euteleostomi</taxon>
        <taxon>Mammalia</taxon>
        <taxon>Eutheria</taxon>
        <taxon>Euarchontoglires</taxon>
        <taxon>Primates</taxon>
        <taxon>Strepsirrhini</taxon>
        <taxon>Chiromyiformes</taxon>
        <taxon>Daubentoniidae</taxon>
        <taxon>Daubentonia</taxon>
    </lineage>
</organism>
<keyword evidence="2" id="KW-0675">Receptor</keyword>
<feature type="signal peptide" evidence="1">
    <location>
        <begin position="1"/>
        <end position="15"/>
    </location>
</feature>
<feature type="non-terminal residue" evidence="2">
    <location>
        <position position="1"/>
    </location>
</feature>
<evidence type="ECO:0000313" key="2">
    <source>
        <dbReference type="EMBL" id="KAL2764136.1"/>
    </source>
</evidence>
<sequence length="95" mass="10344">CAFLLFCMMPGPWNGALMLYHRVVRPLFLKHHMAVDSVVSHLSERALDTAAGITRDVLHALARSRAHITPVAVAGPSAALEAYLKASLTPLQKDK</sequence>
<gene>
    <name evidence="2" type="ORF">WCI35_029870</name>
</gene>
<keyword evidence="1" id="KW-0732">Signal</keyword>
<dbReference type="EMBL" id="JBFSEQ010000012">
    <property type="protein sequence ID" value="KAL2764136.1"/>
    <property type="molecule type" value="Genomic_DNA"/>
</dbReference>
<accession>A0ABD2DBZ5</accession>
<reference evidence="2 3" key="1">
    <citation type="journal article" date="2024" name="G3 (Bethesda)">
        <title>A hybrid genome assembly of the endangered aye-aye (Daubentonia madagascariensis).</title>
        <authorList>
            <person name="Versoza C.J."/>
            <person name="Pfeifer S.P."/>
        </authorList>
    </citation>
    <scope>NUCLEOTIDE SEQUENCE [LARGE SCALE GENOMIC DNA]</scope>
    <source>
        <strain evidence="2">6821</strain>
    </source>
</reference>
<feature type="chain" id="PRO_5044862332" evidence="1">
    <location>
        <begin position="16"/>
        <end position="95"/>
    </location>
</feature>
<proteinExistence type="predicted"/>